<dbReference type="EMBL" id="RIBY02001834">
    <property type="protein sequence ID" value="KAH9828057.1"/>
    <property type="molecule type" value="Genomic_DNA"/>
</dbReference>
<keyword evidence="1" id="KW-0732">Signal</keyword>
<evidence type="ECO:0000256" key="1">
    <source>
        <dbReference type="SAM" id="SignalP"/>
    </source>
</evidence>
<name>A0A9W7ST61_9PEZI</name>
<organism evidence="2 3">
    <name type="scientific">Teratosphaeria destructans</name>
    <dbReference type="NCBI Taxonomy" id="418781"/>
    <lineage>
        <taxon>Eukaryota</taxon>
        <taxon>Fungi</taxon>
        <taxon>Dikarya</taxon>
        <taxon>Ascomycota</taxon>
        <taxon>Pezizomycotina</taxon>
        <taxon>Dothideomycetes</taxon>
        <taxon>Dothideomycetidae</taxon>
        <taxon>Mycosphaerellales</taxon>
        <taxon>Teratosphaeriaceae</taxon>
        <taxon>Teratosphaeria</taxon>
    </lineage>
</organism>
<sequence length="155" mass="17114">MRTEPQNILPILLTILGLTSADFLLSNTTICMGAFPIQTCIQGPVVLSDAGNLNDTFTCDRMLHAEDTSYVYNGTMNGDYLFTNKTCGMEALHFERNWNSTTGETSGYLGFDRMTGVQVAECVPNTTGFRHCNQWVGATFFNQSQYCSSELSCNS</sequence>
<keyword evidence="3" id="KW-1185">Reference proteome</keyword>
<feature type="chain" id="PRO_5040771714" evidence="1">
    <location>
        <begin position="22"/>
        <end position="155"/>
    </location>
</feature>
<proteinExistence type="predicted"/>
<accession>A0A9W7ST61</accession>
<reference evidence="2 3" key="1">
    <citation type="journal article" date="2018" name="IMA Fungus">
        <title>IMA Genome-F 10: Nine draft genome sequences of Claviceps purpurea s.lat., including C. arundinis, C. humidiphila, and C. cf. spartinae, pseudomolecules for the pitch canker pathogen Fusarium circinatum, draft genome of Davidsoniella eucalypti, Grosmannia galeiformis, Quambalaria eucalypti, and Teratosphaeria destructans.</title>
        <authorList>
            <person name="Wingfield B.D."/>
            <person name="Liu M."/>
            <person name="Nguyen H.D."/>
            <person name="Lane F.A."/>
            <person name="Morgan S.W."/>
            <person name="De Vos L."/>
            <person name="Wilken P.M."/>
            <person name="Duong T.A."/>
            <person name="Aylward J."/>
            <person name="Coetzee M.P."/>
            <person name="Dadej K."/>
            <person name="De Beer Z.W."/>
            <person name="Findlay W."/>
            <person name="Havenga M."/>
            <person name="Kolarik M."/>
            <person name="Menzies J.G."/>
            <person name="Naidoo K."/>
            <person name="Pochopski O."/>
            <person name="Shoukouhi P."/>
            <person name="Santana Q.C."/>
            <person name="Seifert K.A."/>
            <person name="Soal N."/>
            <person name="Steenkamp E.T."/>
            <person name="Tatham C.T."/>
            <person name="van der Nest M.A."/>
            <person name="Wingfield M.J."/>
        </authorList>
    </citation>
    <scope>NUCLEOTIDE SEQUENCE [LARGE SCALE GENOMIC DNA]</scope>
    <source>
        <strain evidence="2">CMW44962</strain>
    </source>
</reference>
<feature type="signal peptide" evidence="1">
    <location>
        <begin position="1"/>
        <end position="21"/>
    </location>
</feature>
<dbReference type="Proteomes" id="UP001138500">
    <property type="component" value="Unassembled WGS sequence"/>
</dbReference>
<reference evidence="2 3" key="2">
    <citation type="journal article" date="2021" name="Curr. Genet.">
        <title>Genetic response to nitrogen starvation in the aggressive Eucalyptus foliar pathogen Teratosphaeria destructans.</title>
        <authorList>
            <person name="Havenga M."/>
            <person name="Wingfield B.D."/>
            <person name="Wingfield M.J."/>
            <person name="Dreyer L.L."/>
            <person name="Roets F."/>
            <person name="Aylward J."/>
        </authorList>
    </citation>
    <scope>NUCLEOTIDE SEQUENCE [LARGE SCALE GENOMIC DNA]</scope>
    <source>
        <strain evidence="2">CMW44962</strain>
    </source>
</reference>
<protein>
    <submittedName>
        <fullName evidence="2">Uncharacterized protein</fullName>
    </submittedName>
</protein>
<comment type="caution">
    <text evidence="2">The sequence shown here is derived from an EMBL/GenBank/DDBJ whole genome shotgun (WGS) entry which is preliminary data.</text>
</comment>
<dbReference type="AlphaFoldDB" id="A0A9W7ST61"/>
<gene>
    <name evidence="2" type="ORF">Tdes44962_MAKER02607</name>
</gene>
<evidence type="ECO:0000313" key="2">
    <source>
        <dbReference type="EMBL" id="KAH9828057.1"/>
    </source>
</evidence>
<dbReference type="OrthoDB" id="3621537at2759"/>
<evidence type="ECO:0000313" key="3">
    <source>
        <dbReference type="Proteomes" id="UP001138500"/>
    </source>
</evidence>